<organism evidence="2 3">
    <name type="scientific">Taxus chinensis</name>
    <name type="common">Chinese yew</name>
    <name type="synonym">Taxus wallichiana var. chinensis</name>
    <dbReference type="NCBI Taxonomy" id="29808"/>
    <lineage>
        <taxon>Eukaryota</taxon>
        <taxon>Viridiplantae</taxon>
        <taxon>Streptophyta</taxon>
        <taxon>Embryophyta</taxon>
        <taxon>Tracheophyta</taxon>
        <taxon>Spermatophyta</taxon>
        <taxon>Pinopsida</taxon>
        <taxon>Pinidae</taxon>
        <taxon>Conifers II</taxon>
        <taxon>Cupressales</taxon>
        <taxon>Taxaceae</taxon>
        <taxon>Taxus</taxon>
    </lineage>
</organism>
<evidence type="ECO:0000313" key="2">
    <source>
        <dbReference type="EMBL" id="KAH9309401.1"/>
    </source>
</evidence>
<dbReference type="EMBL" id="JAHRHJ020000007">
    <property type="protein sequence ID" value="KAH9309401.1"/>
    <property type="molecule type" value="Genomic_DNA"/>
</dbReference>
<reference evidence="2 3" key="1">
    <citation type="journal article" date="2021" name="Nat. Plants">
        <title>The Taxus genome provides insights into paclitaxel biosynthesis.</title>
        <authorList>
            <person name="Xiong X."/>
            <person name="Gou J."/>
            <person name="Liao Q."/>
            <person name="Li Y."/>
            <person name="Zhou Q."/>
            <person name="Bi G."/>
            <person name="Li C."/>
            <person name="Du R."/>
            <person name="Wang X."/>
            <person name="Sun T."/>
            <person name="Guo L."/>
            <person name="Liang H."/>
            <person name="Lu P."/>
            <person name="Wu Y."/>
            <person name="Zhang Z."/>
            <person name="Ro D.K."/>
            <person name="Shang Y."/>
            <person name="Huang S."/>
            <person name="Yan J."/>
        </authorList>
    </citation>
    <scope>NUCLEOTIDE SEQUENCE [LARGE SCALE GENOMIC DNA]</scope>
    <source>
        <strain evidence="2">Ta-2019</strain>
    </source>
</reference>
<protein>
    <submittedName>
        <fullName evidence="2">Uncharacterized protein</fullName>
    </submittedName>
</protein>
<proteinExistence type="predicted"/>
<dbReference type="OMA" id="EYYRRQT"/>
<dbReference type="Proteomes" id="UP000824469">
    <property type="component" value="Unassembled WGS sequence"/>
</dbReference>
<keyword evidence="3" id="KW-1185">Reference proteome</keyword>
<feature type="compositionally biased region" description="Basic and acidic residues" evidence="1">
    <location>
        <begin position="20"/>
        <end position="29"/>
    </location>
</feature>
<evidence type="ECO:0000313" key="3">
    <source>
        <dbReference type="Proteomes" id="UP000824469"/>
    </source>
</evidence>
<evidence type="ECO:0000256" key="1">
    <source>
        <dbReference type="SAM" id="MobiDB-lite"/>
    </source>
</evidence>
<name>A0AA38FS08_TAXCH</name>
<feature type="region of interest" description="Disordered" evidence="1">
    <location>
        <begin position="1"/>
        <end position="47"/>
    </location>
</feature>
<feature type="region of interest" description="Disordered" evidence="1">
    <location>
        <begin position="170"/>
        <end position="194"/>
    </location>
</feature>
<gene>
    <name evidence="2" type="ORF">KI387_037312</name>
</gene>
<dbReference type="AlphaFoldDB" id="A0AA38FS08"/>
<sequence length="207" mass="22798">MSSGKKLQPPPGYPTVGEAKPAEKIKGEEGVESETTSRGLGPRSGGGYNVGVAYYGYGHMGGRPRPPSRYPGPLDNYDEPPRVPYYAAPNYHAYGPNGGGPSCGRGCGRYSSQGHVEFAGAKPRPIYQDDEVVEIGGELDYEEGYGPQNNTFPVHNNKISGEYFQPQDQYANEGYGYYGPPPPPPHRKRPTYTPEVIRYRRHEYGEY</sequence>
<comment type="caution">
    <text evidence="2">The sequence shown here is derived from an EMBL/GenBank/DDBJ whole genome shotgun (WGS) entry which is preliminary data.</text>
</comment>
<accession>A0AA38FS08</accession>